<feature type="region of interest" description="Disordered" evidence="1">
    <location>
        <begin position="87"/>
        <end position="110"/>
    </location>
</feature>
<sequence length="226" mass="25730">MATLDAVPTLPNPLSHENPPTRNARIAQISPWVIYLLRTTIESNVHYESQLHGPIGVFLESIFPQRRQFMSIAQAALREVINPEDMDDDLSNTSFGSTGGEHRSRNVPGQETNKLLPDFLTVKVILRPSNLPREYRIITVVELKRNDDDQAKSEAQMLRYMMRIDQIAAPDNNFRGFLVMQDNVQVYGYSGYGANRMAEIVNEYNIFTPGNHFTTDLTDIAIAYWN</sequence>
<accession>A0A0C9WZA6</accession>
<keyword evidence="3" id="KW-1185">Reference proteome</keyword>
<reference evidence="3" key="2">
    <citation type="submission" date="2015-01" db="EMBL/GenBank/DDBJ databases">
        <title>Evolutionary Origins and Diversification of the Mycorrhizal Mutualists.</title>
        <authorList>
            <consortium name="DOE Joint Genome Institute"/>
            <consortium name="Mycorrhizal Genomics Consortium"/>
            <person name="Kohler A."/>
            <person name="Kuo A."/>
            <person name="Nagy L.G."/>
            <person name="Floudas D."/>
            <person name="Copeland A."/>
            <person name="Barry K.W."/>
            <person name="Cichocki N."/>
            <person name="Veneault-Fourrey C."/>
            <person name="LaButti K."/>
            <person name="Lindquist E.A."/>
            <person name="Lipzen A."/>
            <person name="Lundell T."/>
            <person name="Morin E."/>
            <person name="Murat C."/>
            <person name="Riley R."/>
            <person name="Ohm R."/>
            <person name="Sun H."/>
            <person name="Tunlid A."/>
            <person name="Henrissat B."/>
            <person name="Grigoriev I.V."/>
            <person name="Hibbett D.S."/>
            <person name="Martin F."/>
        </authorList>
    </citation>
    <scope>NUCLEOTIDE SEQUENCE [LARGE SCALE GENOMIC DNA]</scope>
    <source>
        <strain evidence="3">LaAM-08-1</strain>
    </source>
</reference>
<dbReference type="EMBL" id="KN839463">
    <property type="protein sequence ID" value="KIJ89737.1"/>
    <property type="molecule type" value="Genomic_DNA"/>
</dbReference>
<dbReference type="OrthoDB" id="2963117at2759"/>
<organism evidence="2 3">
    <name type="scientific">Laccaria amethystina LaAM-08-1</name>
    <dbReference type="NCBI Taxonomy" id="1095629"/>
    <lineage>
        <taxon>Eukaryota</taxon>
        <taxon>Fungi</taxon>
        <taxon>Dikarya</taxon>
        <taxon>Basidiomycota</taxon>
        <taxon>Agaricomycotina</taxon>
        <taxon>Agaricomycetes</taxon>
        <taxon>Agaricomycetidae</taxon>
        <taxon>Agaricales</taxon>
        <taxon>Agaricineae</taxon>
        <taxon>Hydnangiaceae</taxon>
        <taxon>Laccaria</taxon>
    </lineage>
</organism>
<feature type="region of interest" description="Disordered" evidence="1">
    <location>
        <begin position="1"/>
        <end position="22"/>
    </location>
</feature>
<dbReference type="AlphaFoldDB" id="A0A0C9WZA6"/>
<evidence type="ECO:0000313" key="3">
    <source>
        <dbReference type="Proteomes" id="UP000054477"/>
    </source>
</evidence>
<reference evidence="2 3" key="1">
    <citation type="submission" date="2014-04" db="EMBL/GenBank/DDBJ databases">
        <authorList>
            <consortium name="DOE Joint Genome Institute"/>
            <person name="Kuo A."/>
            <person name="Kohler A."/>
            <person name="Nagy L.G."/>
            <person name="Floudas D."/>
            <person name="Copeland A."/>
            <person name="Barry K.W."/>
            <person name="Cichocki N."/>
            <person name="Veneault-Fourrey C."/>
            <person name="LaButti K."/>
            <person name="Lindquist E.A."/>
            <person name="Lipzen A."/>
            <person name="Lundell T."/>
            <person name="Morin E."/>
            <person name="Murat C."/>
            <person name="Sun H."/>
            <person name="Tunlid A."/>
            <person name="Henrissat B."/>
            <person name="Grigoriev I.V."/>
            <person name="Hibbett D.S."/>
            <person name="Martin F."/>
            <person name="Nordberg H.P."/>
            <person name="Cantor M.N."/>
            <person name="Hua S.X."/>
        </authorList>
    </citation>
    <scope>NUCLEOTIDE SEQUENCE [LARGE SCALE GENOMIC DNA]</scope>
    <source>
        <strain evidence="2 3">LaAM-08-1</strain>
    </source>
</reference>
<evidence type="ECO:0000313" key="2">
    <source>
        <dbReference type="EMBL" id="KIJ89737.1"/>
    </source>
</evidence>
<dbReference type="HOGENOM" id="CLU_106809_0_0_1"/>
<protein>
    <submittedName>
        <fullName evidence="2">Uncharacterized protein</fullName>
    </submittedName>
</protein>
<proteinExistence type="predicted"/>
<name>A0A0C9WZA6_9AGAR</name>
<gene>
    <name evidence="2" type="ORF">K443DRAFT_126681</name>
</gene>
<dbReference type="Proteomes" id="UP000054477">
    <property type="component" value="Unassembled WGS sequence"/>
</dbReference>
<evidence type="ECO:0000256" key="1">
    <source>
        <dbReference type="SAM" id="MobiDB-lite"/>
    </source>
</evidence>